<accession>A0A1E3JPU5</accession>
<protein>
    <recommendedName>
        <fullName evidence="1">DUF6570 domain-containing protein</fullName>
    </recommendedName>
</protein>
<evidence type="ECO:0000259" key="1">
    <source>
        <dbReference type="Pfam" id="PF20209"/>
    </source>
</evidence>
<dbReference type="EMBL" id="MEKH01000009">
    <property type="protein sequence ID" value="ODO02919.1"/>
    <property type="molecule type" value="Genomic_DNA"/>
</dbReference>
<evidence type="ECO:0000313" key="2">
    <source>
        <dbReference type="EMBL" id="ODO02919.1"/>
    </source>
</evidence>
<reference evidence="2 3" key="1">
    <citation type="submission" date="2016-06" db="EMBL/GenBank/DDBJ databases">
        <title>Evolution of pathogenesis and genome organization in the Tremellales.</title>
        <authorList>
            <person name="Cuomo C."/>
            <person name="Litvintseva A."/>
            <person name="Heitman J."/>
            <person name="Chen Y."/>
            <person name="Sun S."/>
            <person name="Springer D."/>
            <person name="Dromer F."/>
            <person name="Young S."/>
            <person name="Zeng Q."/>
            <person name="Chapman S."/>
            <person name="Gujja S."/>
            <person name="Saif S."/>
            <person name="Birren B."/>
        </authorList>
    </citation>
    <scope>NUCLEOTIDE SEQUENCE [LARGE SCALE GENOMIC DNA]</scope>
    <source>
        <strain evidence="2 3">CBS 6273</strain>
    </source>
</reference>
<comment type="caution">
    <text evidence="2">The sequence shown here is derived from an EMBL/GenBank/DDBJ whole genome shotgun (WGS) entry which is preliminary data.</text>
</comment>
<dbReference type="Pfam" id="PF20209">
    <property type="entry name" value="DUF6570"/>
    <property type="match status" value="1"/>
</dbReference>
<dbReference type="InterPro" id="IPR046700">
    <property type="entry name" value="DUF6570"/>
</dbReference>
<evidence type="ECO:0000313" key="3">
    <source>
        <dbReference type="Proteomes" id="UP000095149"/>
    </source>
</evidence>
<proteinExistence type="predicted"/>
<dbReference type="AlphaFoldDB" id="A0A1E3JPU5"/>
<dbReference type="OrthoDB" id="3257061at2759"/>
<organism evidence="2 3">
    <name type="scientific">Cryptococcus amylolentus CBS 6273</name>
    <dbReference type="NCBI Taxonomy" id="1296118"/>
    <lineage>
        <taxon>Eukaryota</taxon>
        <taxon>Fungi</taxon>
        <taxon>Dikarya</taxon>
        <taxon>Basidiomycota</taxon>
        <taxon>Agaricomycotina</taxon>
        <taxon>Tremellomycetes</taxon>
        <taxon>Tremellales</taxon>
        <taxon>Cryptococcaceae</taxon>
        <taxon>Cryptococcus</taxon>
    </lineage>
</organism>
<name>A0A1E3JPU5_9TREE</name>
<sequence>MLLSFTKVPVLARVNRLFICNVPIEIVRLTMIEKLCIARARATRCCIELQGHGASHVSKGSLVILPQAASRLARLLPLSATEIANELVVIMVSIADQLITMDQISKELLTVRRDMILAALKWLQEHNALYCDVGIVHEALETYPVNGPLPVPTFDNIASASTAAEGSSYFTSLPPPQMSRISAFMSIKNGEKFLVYPSGSNPMREWASPYLLQPCSAPRPLSLWMWCV</sequence>
<gene>
    <name evidence="2" type="ORF">I350_05761</name>
</gene>
<dbReference type="Proteomes" id="UP000095149">
    <property type="component" value="Unassembled WGS sequence"/>
</dbReference>
<feature type="domain" description="DUF6570" evidence="1">
    <location>
        <begin position="7"/>
        <end position="140"/>
    </location>
</feature>